<dbReference type="Gene3D" id="1.10.150.810">
    <property type="match status" value="1"/>
</dbReference>
<gene>
    <name evidence="2" type="ORF">JKF63_03566</name>
</gene>
<name>A0A836IQX2_9TRYP</name>
<dbReference type="InterPro" id="IPR043502">
    <property type="entry name" value="DNA/RNA_pol_sf"/>
</dbReference>
<feature type="compositionally biased region" description="Polar residues" evidence="1">
    <location>
        <begin position="339"/>
        <end position="354"/>
    </location>
</feature>
<feature type="region of interest" description="Disordered" evidence="1">
    <location>
        <begin position="334"/>
        <end position="354"/>
    </location>
</feature>
<comment type="caution">
    <text evidence="2">The sequence shown here is derived from an EMBL/GenBank/DDBJ whole genome shotgun (WGS) entry which is preliminary data.</text>
</comment>
<accession>A0A836IQX2</accession>
<dbReference type="KEGG" id="phet:94289645"/>
<evidence type="ECO:0000313" key="2">
    <source>
        <dbReference type="EMBL" id="KAG5500473.1"/>
    </source>
</evidence>
<dbReference type="SUPFAM" id="SSF56672">
    <property type="entry name" value="DNA/RNA polymerases"/>
    <property type="match status" value="1"/>
</dbReference>
<dbReference type="AlphaFoldDB" id="A0A836IQX2"/>
<sequence>MLGAARAMQAVGSSLPRRRAALWSSRRTFGLHRTARCLKPTKTQGGMADAAQNVRDKASQPPPVSQAEEQPQGSKPKIDLSSLFYDTSVNDLALNKRNLTKDDDDGSFAFGQVPRGVMKREQVLKYVDMDELNRASELLEVPDAFTYPLHTMDNISEAIMRTMQSRVVMFKYASLDDFYTMRRYIGTDEDVMRASMPGNCIYFQFVHTGSVANSNVFVSPSSLANDHAKQQEVKAARDAVERILRRYVCRILEPFPNQLVIDVTHYATFLPLLNISRRNVDQVLKDIKDYIADKPVTKEGIAGPPSKEEIEPLTPDALAAEIARTIRREVLIQRPHSKSGCSSEEPTTAGSQETPSSMASIRVCIGVATTAVLAKIACDAEVAAVTTKLRDEEAASVTAVNGGTKSVVPLVSIRSFHRLINSLKASRDFMAKFPVARVPVFTPAFSNLLKRVFGIMTCNEFYEKRYLIYYCMSRETARVCHAAAFGRMYFEEEKITSLVALENLKRSVAPLEFLASNRISIVNKERTEYNLTMRSVVAGQLRRKLANTGCRITQIPYGRLSTEDSIHRTAETAMRSLHRTMHSRGFTYAGIRLTLFRRQLNPAIERFKEETTEDVAVAALHRLLTEVLPHRNRAEDPKEGHDSVRLITLAVFGVSPLPMVPPIMLQEATRVEKLYFTAKGFCLEHRSRMVKRQEKLAAGGGERKCGKKKKIAQVDTVFTV</sequence>
<protein>
    <submittedName>
        <fullName evidence="2">Uncharacterized protein</fullName>
    </submittedName>
</protein>
<reference evidence="2 3" key="1">
    <citation type="submission" date="2021-02" db="EMBL/GenBank/DDBJ databases">
        <title>Porcisia hertigi Genome sequencing and assembly.</title>
        <authorList>
            <person name="Almutairi H."/>
            <person name="Gatherer D."/>
        </authorList>
    </citation>
    <scope>NUCLEOTIDE SEQUENCE [LARGE SCALE GENOMIC DNA]</scope>
    <source>
        <strain evidence="2 3">C119</strain>
    </source>
</reference>
<dbReference type="RefSeq" id="XP_067755807.1">
    <property type="nucleotide sequence ID" value="XM_067899568.1"/>
</dbReference>
<feature type="region of interest" description="Disordered" evidence="1">
    <location>
        <begin position="39"/>
        <end position="78"/>
    </location>
</feature>
<dbReference type="EMBL" id="JAFJZO010000028">
    <property type="protein sequence ID" value="KAG5500473.1"/>
    <property type="molecule type" value="Genomic_DNA"/>
</dbReference>
<dbReference type="Proteomes" id="UP000674318">
    <property type="component" value="Chromosome 28"/>
</dbReference>
<keyword evidence="3" id="KW-1185">Reference proteome</keyword>
<evidence type="ECO:0000313" key="3">
    <source>
        <dbReference type="Proteomes" id="UP000674318"/>
    </source>
</evidence>
<proteinExistence type="predicted"/>
<organism evidence="2 3">
    <name type="scientific">Porcisia hertigi</name>
    <dbReference type="NCBI Taxonomy" id="2761500"/>
    <lineage>
        <taxon>Eukaryota</taxon>
        <taxon>Discoba</taxon>
        <taxon>Euglenozoa</taxon>
        <taxon>Kinetoplastea</taxon>
        <taxon>Metakinetoplastina</taxon>
        <taxon>Trypanosomatida</taxon>
        <taxon>Trypanosomatidae</taxon>
        <taxon>Leishmaniinae</taxon>
        <taxon>Porcisia</taxon>
    </lineage>
</organism>
<dbReference type="GeneID" id="94289645"/>
<dbReference type="OrthoDB" id="242919at2759"/>
<evidence type="ECO:0000256" key="1">
    <source>
        <dbReference type="SAM" id="MobiDB-lite"/>
    </source>
</evidence>